<dbReference type="Proteomes" id="UP000464674">
    <property type="component" value="Chromosome"/>
</dbReference>
<feature type="transmembrane region" description="Helical" evidence="1">
    <location>
        <begin position="419"/>
        <end position="437"/>
    </location>
</feature>
<dbReference type="AlphaFoldDB" id="A0A857FM44"/>
<gene>
    <name evidence="2" type="ORF">FMA36_07095</name>
</gene>
<feature type="transmembrane region" description="Helical" evidence="1">
    <location>
        <begin position="144"/>
        <end position="161"/>
    </location>
</feature>
<feature type="transmembrane region" description="Helical" evidence="1">
    <location>
        <begin position="112"/>
        <end position="132"/>
    </location>
</feature>
<dbReference type="RefSeq" id="WP_276612609.1">
    <property type="nucleotide sequence ID" value="NZ_CP041348.1"/>
</dbReference>
<feature type="transmembrane region" description="Helical" evidence="1">
    <location>
        <begin position="394"/>
        <end position="412"/>
    </location>
</feature>
<accession>A0A857FM44</accession>
<reference evidence="2 3" key="1">
    <citation type="journal article" date="2020" name="Carbohydr. Polym.">
        <title>Characterization and optimization of production of bacterial cellulose from strain CGMCC 17276 based on whole-genome analysis.</title>
        <authorList>
            <person name="Lu T."/>
            <person name="Gao H."/>
            <person name="Liao B."/>
            <person name="Wu J."/>
            <person name="Zhang W."/>
            <person name="Huang J."/>
            <person name="Liu M."/>
            <person name="Huang J."/>
            <person name="Chang Z."/>
            <person name="Jin M."/>
            <person name="Yi Z."/>
            <person name="Jiang D."/>
        </authorList>
    </citation>
    <scope>NUCLEOTIDE SEQUENCE [LARGE SCALE GENOMIC DNA]</scope>
    <source>
        <strain evidence="2 3">CGMCC 17276</strain>
    </source>
</reference>
<feature type="transmembrane region" description="Helical" evidence="1">
    <location>
        <begin position="289"/>
        <end position="307"/>
    </location>
</feature>
<evidence type="ECO:0000313" key="3">
    <source>
        <dbReference type="Proteomes" id="UP000464674"/>
    </source>
</evidence>
<sequence>MRSSKAISFLFLCLICFSSFILAVIVPPLESPDEIDHIKRAYLLSQGKIMLSSPPGMLSGGMIDSGLEQYLEFSNKYIRNIDVKITQEDIKSLNNMKWSGEKVFSPAPGTGYYFPAIYAPHAMALSFSKFLGLKINKSYYVTRFFVLSTIFIILAYSFYIYEPSVFMVAVLALPMNIFQESAASIDGISLAITVLAISIFMAAQKNRMDLNASSLFVFSFSVLAVVTCRTHMLPLLCMFFIMYYYNRKRPVLISGVAVSIFSVAWTLIAMKTTVQYNHTLHALSPAQRLVYYSTHPTSFFMMFYRTLTNTDILSGYQWEFIGSLGWLTMNFDWKVYLIISLSLVATFALCLNIKKNAGFERVSMISMALGAVFIVFLSLLLTCTDDGSKEILGVQGRYFTLPVIILSYATLGIERENKIRYVASISLLSFILIFSVSNTVRTIVRTCYTIN</sequence>
<dbReference type="InterPro" id="IPR018674">
    <property type="entry name" value="DUF2142_membrane"/>
</dbReference>
<organism evidence="2 3">
    <name type="scientific">Komagataeibacter xylinus</name>
    <name type="common">Gluconacetobacter xylinus</name>
    <dbReference type="NCBI Taxonomy" id="28448"/>
    <lineage>
        <taxon>Bacteria</taxon>
        <taxon>Pseudomonadati</taxon>
        <taxon>Pseudomonadota</taxon>
        <taxon>Alphaproteobacteria</taxon>
        <taxon>Acetobacterales</taxon>
        <taxon>Acetobacteraceae</taxon>
        <taxon>Komagataeibacter</taxon>
    </lineage>
</organism>
<dbReference type="EMBL" id="CP041348">
    <property type="protein sequence ID" value="QHC35291.1"/>
    <property type="molecule type" value="Genomic_DNA"/>
</dbReference>
<keyword evidence="1" id="KW-0812">Transmembrane</keyword>
<keyword evidence="1" id="KW-1133">Transmembrane helix</keyword>
<protein>
    <submittedName>
        <fullName evidence="2">DUF2142 domain-containing protein</fullName>
    </submittedName>
</protein>
<evidence type="ECO:0000256" key="1">
    <source>
        <dbReference type="SAM" id="Phobius"/>
    </source>
</evidence>
<proteinExistence type="predicted"/>
<feature type="transmembrane region" description="Helical" evidence="1">
    <location>
        <begin position="215"/>
        <end position="245"/>
    </location>
</feature>
<keyword evidence="1" id="KW-0472">Membrane</keyword>
<feature type="transmembrane region" description="Helical" evidence="1">
    <location>
        <begin position="181"/>
        <end position="203"/>
    </location>
</feature>
<dbReference type="Pfam" id="PF09913">
    <property type="entry name" value="DUF2142"/>
    <property type="match status" value="1"/>
</dbReference>
<feature type="transmembrane region" description="Helical" evidence="1">
    <location>
        <begin position="251"/>
        <end position="268"/>
    </location>
</feature>
<name>A0A857FM44_KOMXY</name>
<feature type="transmembrane region" description="Helical" evidence="1">
    <location>
        <begin position="365"/>
        <end position="382"/>
    </location>
</feature>
<feature type="transmembrane region" description="Helical" evidence="1">
    <location>
        <begin position="333"/>
        <end position="353"/>
    </location>
</feature>
<evidence type="ECO:0000313" key="2">
    <source>
        <dbReference type="EMBL" id="QHC35291.1"/>
    </source>
</evidence>